<dbReference type="KEGG" id="dpx:DAPPUDRAFT_16502"/>
<dbReference type="AlphaFoldDB" id="E9I5S2"/>
<dbReference type="Proteomes" id="UP000000305">
    <property type="component" value="Unassembled WGS sequence"/>
</dbReference>
<comment type="similarity">
    <text evidence="1">Belongs to the ornithine cyclodeaminase/mu-crystallin family.</text>
</comment>
<dbReference type="FunFam" id="3.40.50.720:FF:000241">
    <property type="entry name" value="ketimine reductase mu-crystallin"/>
    <property type="match status" value="1"/>
</dbReference>
<evidence type="ECO:0008006" key="4">
    <source>
        <dbReference type="Google" id="ProtNLM"/>
    </source>
</evidence>
<dbReference type="PANTHER" id="PTHR13812">
    <property type="entry name" value="KETIMINE REDUCTASE MU-CRYSTALLIN"/>
    <property type="match status" value="1"/>
</dbReference>
<dbReference type="SUPFAM" id="SSF51735">
    <property type="entry name" value="NAD(P)-binding Rossmann-fold domains"/>
    <property type="match status" value="1"/>
</dbReference>
<dbReference type="Pfam" id="PF02423">
    <property type="entry name" value="OCD_Mu_crystall"/>
    <property type="match status" value="1"/>
</dbReference>
<dbReference type="STRING" id="6669.E9I5S2"/>
<evidence type="ECO:0000313" key="3">
    <source>
        <dbReference type="Proteomes" id="UP000000305"/>
    </source>
</evidence>
<dbReference type="InterPro" id="IPR036291">
    <property type="entry name" value="NAD(P)-bd_dom_sf"/>
</dbReference>
<sequence length="177" mass="18431">LVPRTPQVVAMLGSGVLARSHAQMLRAVREVSEIRVWSPNAANAQQCARDIGGVACANAEAAVRGADIVCTVTNASEPVLQGAWLKPGAFVAAVGAPRPTWRELDDAAMNNWVVADQREAAEKESGDVMLSGATVAAEIGEILCGRSSPPPAGTTIIFKSLGQAVEDTVAARLVYRA</sequence>
<dbReference type="HOGENOM" id="CLU_042088_1_1_1"/>
<name>E9I5S2_DAPPU</name>
<dbReference type="EMBL" id="GL735842">
    <property type="protein sequence ID" value="EFX60658.1"/>
    <property type="molecule type" value="Genomic_DNA"/>
</dbReference>
<evidence type="ECO:0000256" key="1">
    <source>
        <dbReference type="ARBA" id="ARBA00008903"/>
    </source>
</evidence>
<dbReference type="OMA" id="ACANVEE"/>
<proteinExistence type="inferred from homology"/>
<reference evidence="2 3" key="1">
    <citation type="journal article" date="2011" name="Science">
        <title>The ecoresponsive genome of Daphnia pulex.</title>
        <authorList>
            <person name="Colbourne J.K."/>
            <person name="Pfrender M.E."/>
            <person name="Gilbert D."/>
            <person name="Thomas W.K."/>
            <person name="Tucker A."/>
            <person name="Oakley T.H."/>
            <person name="Tokishita S."/>
            <person name="Aerts A."/>
            <person name="Arnold G.J."/>
            <person name="Basu M.K."/>
            <person name="Bauer D.J."/>
            <person name="Caceres C.E."/>
            <person name="Carmel L."/>
            <person name="Casola C."/>
            <person name="Choi J.H."/>
            <person name="Detter J.C."/>
            <person name="Dong Q."/>
            <person name="Dusheyko S."/>
            <person name="Eads B.D."/>
            <person name="Frohlich T."/>
            <person name="Geiler-Samerotte K.A."/>
            <person name="Gerlach D."/>
            <person name="Hatcher P."/>
            <person name="Jogdeo S."/>
            <person name="Krijgsveld J."/>
            <person name="Kriventseva E.V."/>
            <person name="Kultz D."/>
            <person name="Laforsch C."/>
            <person name="Lindquist E."/>
            <person name="Lopez J."/>
            <person name="Manak J.R."/>
            <person name="Muller J."/>
            <person name="Pangilinan J."/>
            <person name="Patwardhan R.P."/>
            <person name="Pitluck S."/>
            <person name="Pritham E.J."/>
            <person name="Rechtsteiner A."/>
            <person name="Rho M."/>
            <person name="Rogozin I.B."/>
            <person name="Sakarya O."/>
            <person name="Salamov A."/>
            <person name="Schaack S."/>
            <person name="Shapiro H."/>
            <person name="Shiga Y."/>
            <person name="Skalitzky C."/>
            <person name="Smith Z."/>
            <person name="Souvorov A."/>
            <person name="Sung W."/>
            <person name="Tang Z."/>
            <person name="Tsuchiya D."/>
            <person name="Tu H."/>
            <person name="Vos H."/>
            <person name="Wang M."/>
            <person name="Wolf Y.I."/>
            <person name="Yamagata H."/>
            <person name="Yamada T."/>
            <person name="Ye Y."/>
            <person name="Shaw J.R."/>
            <person name="Andrews J."/>
            <person name="Crease T.J."/>
            <person name="Tang H."/>
            <person name="Lucas S.M."/>
            <person name="Robertson H.M."/>
            <person name="Bork P."/>
            <person name="Koonin E.V."/>
            <person name="Zdobnov E.M."/>
            <person name="Grigoriev I.V."/>
            <person name="Lynch M."/>
            <person name="Boore J.L."/>
        </authorList>
    </citation>
    <scope>NUCLEOTIDE SEQUENCE [LARGE SCALE GENOMIC DNA]</scope>
</reference>
<evidence type="ECO:0000313" key="2">
    <source>
        <dbReference type="EMBL" id="EFX60658.1"/>
    </source>
</evidence>
<dbReference type="PANTHER" id="PTHR13812:SF19">
    <property type="entry name" value="KETIMINE REDUCTASE MU-CRYSTALLIN"/>
    <property type="match status" value="1"/>
</dbReference>
<dbReference type="PhylomeDB" id="E9I5S2"/>
<feature type="non-terminal residue" evidence="2">
    <location>
        <position position="1"/>
    </location>
</feature>
<keyword evidence="3" id="KW-1185">Reference proteome</keyword>
<protein>
    <recommendedName>
        <fullName evidence="4">Ornithine cyclodeaminase family protein</fullName>
    </recommendedName>
</protein>
<dbReference type="InterPro" id="IPR003462">
    <property type="entry name" value="ODC_Mu_crystall"/>
</dbReference>
<organism evidence="2 3">
    <name type="scientific">Daphnia pulex</name>
    <name type="common">Water flea</name>
    <dbReference type="NCBI Taxonomy" id="6669"/>
    <lineage>
        <taxon>Eukaryota</taxon>
        <taxon>Metazoa</taxon>
        <taxon>Ecdysozoa</taxon>
        <taxon>Arthropoda</taxon>
        <taxon>Crustacea</taxon>
        <taxon>Branchiopoda</taxon>
        <taxon>Diplostraca</taxon>
        <taxon>Cladocera</taxon>
        <taxon>Anomopoda</taxon>
        <taxon>Daphniidae</taxon>
        <taxon>Daphnia</taxon>
    </lineage>
</organism>
<dbReference type="eggNOG" id="KOG3007">
    <property type="taxonomic scope" value="Eukaryota"/>
</dbReference>
<dbReference type="Gene3D" id="3.40.50.720">
    <property type="entry name" value="NAD(P)-binding Rossmann-like Domain"/>
    <property type="match status" value="1"/>
</dbReference>
<dbReference type="InParanoid" id="E9I5S2"/>
<accession>E9I5S2</accession>
<dbReference type="OrthoDB" id="41492at2759"/>
<gene>
    <name evidence="2" type="ORF">DAPPUDRAFT_16502</name>
</gene>
<feature type="non-terminal residue" evidence="2">
    <location>
        <position position="177"/>
    </location>
</feature>